<keyword evidence="1" id="KW-0808">Transferase</keyword>
<keyword evidence="2" id="KW-0012">Acyltransferase</keyword>
<evidence type="ECO:0000313" key="6">
    <source>
        <dbReference type="Proteomes" id="UP000029585"/>
    </source>
</evidence>
<dbReference type="InterPro" id="IPR000182">
    <property type="entry name" value="GNAT_dom"/>
</dbReference>
<evidence type="ECO:0000259" key="4">
    <source>
        <dbReference type="PROSITE" id="PS51186"/>
    </source>
</evidence>
<dbReference type="PANTHER" id="PTHR43792:SF8">
    <property type="entry name" value="[RIBOSOMAL PROTEIN US5]-ALANINE N-ACETYLTRANSFERASE"/>
    <property type="match status" value="1"/>
</dbReference>
<dbReference type="eggNOG" id="COG1670">
    <property type="taxonomic scope" value="Bacteria"/>
</dbReference>
<dbReference type="InterPro" id="IPR051531">
    <property type="entry name" value="N-acetyltransferase"/>
</dbReference>
<proteinExistence type="inferred from homology"/>
<evidence type="ECO:0000256" key="1">
    <source>
        <dbReference type="ARBA" id="ARBA00022679"/>
    </source>
</evidence>
<organism evidence="5 6">
    <name type="scientific">Flavonifractor plautii 1_3_50AFAA</name>
    <dbReference type="NCBI Taxonomy" id="742738"/>
    <lineage>
        <taxon>Bacteria</taxon>
        <taxon>Bacillati</taxon>
        <taxon>Bacillota</taxon>
        <taxon>Clostridia</taxon>
        <taxon>Eubacteriales</taxon>
        <taxon>Oscillospiraceae</taxon>
        <taxon>Flavonifractor</taxon>
    </lineage>
</organism>
<evidence type="ECO:0000256" key="3">
    <source>
        <dbReference type="ARBA" id="ARBA00038502"/>
    </source>
</evidence>
<comment type="similarity">
    <text evidence="3">Belongs to the acetyltransferase family. RimJ subfamily.</text>
</comment>
<dbReference type="PROSITE" id="PS51186">
    <property type="entry name" value="GNAT"/>
    <property type="match status" value="1"/>
</dbReference>
<dbReference type="GO" id="GO:0016747">
    <property type="term" value="F:acyltransferase activity, transferring groups other than amino-acyl groups"/>
    <property type="evidence" value="ECO:0007669"/>
    <property type="project" value="InterPro"/>
</dbReference>
<sequence>MNYTIRPIGPEDAADTAALRRMPGVFENTLGLPSYRTADSEAFIAGLGPDDHNFVAVLDDGTVIGCAGLTVCSNPRMRHVGAVGLFVHADYQGRGVGTTLMETLLDLADHWLMLVRVELEVFADNEQAIRLYEKLGFEKEGLLRMTTVRNGRYVDEYKMARIRPGVTAP</sequence>
<keyword evidence="6" id="KW-1185">Reference proteome</keyword>
<dbReference type="RefSeq" id="WP_044940089.1">
    <property type="nucleotide sequence ID" value="NZ_KN174162.1"/>
</dbReference>
<dbReference type="Pfam" id="PF00583">
    <property type="entry name" value="Acetyltransf_1"/>
    <property type="match status" value="1"/>
</dbReference>
<name>A0A096BA64_FLAPL</name>
<gene>
    <name evidence="5" type="ORF">HMPREF9460_01422</name>
</gene>
<dbReference type="AlphaFoldDB" id="A0A096BA64"/>
<feature type="domain" description="N-acetyltransferase" evidence="4">
    <location>
        <begin position="3"/>
        <end position="164"/>
    </location>
</feature>
<accession>A0A096BA64</accession>
<dbReference type="PATRIC" id="fig|742738.3.peg.1466"/>
<dbReference type="PANTHER" id="PTHR43792">
    <property type="entry name" value="GNAT FAMILY, PUTATIVE (AFU_ORTHOLOGUE AFUA_3G00765)-RELATED-RELATED"/>
    <property type="match status" value="1"/>
</dbReference>
<dbReference type="Proteomes" id="UP000029585">
    <property type="component" value="Unassembled WGS sequence"/>
</dbReference>
<dbReference type="Gene3D" id="3.40.630.30">
    <property type="match status" value="1"/>
</dbReference>
<dbReference type="EMBL" id="ADLO01000052">
    <property type="protein sequence ID" value="KGF55955.1"/>
    <property type="molecule type" value="Genomic_DNA"/>
</dbReference>
<evidence type="ECO:0000256" key="2">
    <source>
        <dbReference type="ARBA" id="ARBA00023315"/>
    </source>
</evidence>
<dbReference type="HOGENOM" id="CLU_013985_19_8_9"/>
<comment type="caution">
    <text evidence="5">The sequence shown here is derived from an EMBL/GenBank/DDBJ whole genome shotgun (WGS) entry which is preliminary data.</text>
</comment>
<protein>
    <recommendedName>
        <fullName evidence="4">N-acetyltransferase domain-containing protein</fullName>
    </recommendedName>
</protein>
<evidence type="ECO:0000313" key="5">
    <source>
        <dbReference type="EMBL" id="KGF55955.1"/>
    </source>
</evidence>
<dbReference type="InterPro" id="IPR016181">
    <property type="entry name" value="Acyl_CoA_acyltransferase"/>
</dbReference>
<dbReference type="CDD" id="cd04301">
    <property type="entry name" value="NAT_SF"/>
    <property type="match status" value="1"/>
</dbReference>
<reference evidence="5 6" key="1">
    <citation type="submission" date="2011-08" db="EMBL/GenBank/DDBJ databases">
        <title>The Genome Sequence of Clostridium orbiscindens 1_3_50AFAA.</title>
        <authorList>
            <consortium name="The Broad Institute Genome Sequencing Platform"/>
            <person name="Earl A."/>
            <person name="Ward D."/>
            <person name="Feldgarden M."/>
            <person name="Gevers D."/>
            <person name="Daigneault M."/>
            <person name="Strauss J."/>
            <person name="Allen-Vercoe E."/>
            <person name="Young S.K."/>
            <person name="Zeng Q."/>
            <person name="Gargeya S."/>
            <person name="Fitzgerald M."/>
            <person name="Haas B."/>
            <person name="Abouelleil A."/>
            <person name="Alvarado L."/>
            <person name="Arachchi H.M."/>
            <person name="Berlin A."/>
            <person name="Brown A."/>
            <person name="Chapman S.B."/>
            <person name="Chen Z."/>
            <person name="Dunbar C."/>
            <person name="Freedman E."/>
            <person name="Gearin G."/>
            <person name="Gellesch M."/>
            <person name="Goldberg J."/>
            <person name="Griggs A."/>
            <person name="Gujja S."/>
            <person name="Heiman D."/>
            <person name="Howarth C."/>
            <person name="Larson L."/>
            <person name="Lui A."/>
            <person name="MacDonald P.J.P."/>
            <person name="Montmayeur A."/>
            <person name="Murphy C."/>
            <person name="Neiman D."/>
            <person name="Pearson M."/>
            <person name="Priest M."/>
            <person name="Roberts A."/>
            <person name="Saif S."/>
            <person name="Shea T."/>
            <person name="Shenoy N."/>
            <person name="Sisk P."/>
            <person name="Stolte C."/>
            <person name="Sykes S."/>
            <person name="Wortman J."/>
            <person name="Nusbaum C."/>
            <person name="Birren B."/>
        </authorList>
    </citation>
    <scope>NUCLEOTIDE SEQUENCE [LARGE SCALE GENOMIC DNA]</scope>
    <source>
        <strain evidence="5 6">1_3_50AFAA</strain>
    </source>
</reference>
<dbReference type="SUPFAM" id="SSF55729">
    <property type="entry name" value="Acyl-CoA N-acyltransferases (Nat)"/>
    <property type="match status" value="1"/>
</dbReference>